<sequence>FAIEGTNNAAAIHTENASITAAADTLTTVSLSGYEIVKLVQISDTVMTMSITAFESWIVNMLAEAIARKVEDLLINGTGSSQPKGIDNANTWDATNSVTVAKTGALTAANVQTLIGLLPSGYDRNGKFVMNKKTLFTDFMPLQDNSKNHIVTVQNNAYFVYGYPVLLSDYVADHEAFLGDFKKVCANLAEN</sequence>
<dbReference type="SUPFAM" id="SSF56563">
    <property type="entry name" value="Major capsid protein gp5"/>
    <property type="match status" value="1"/>
</dbReference>
<gene>
    <name evidence="4" type="ORF">LEA_06637</name>
</gene>
<dbReference type="AlphaFoldDB" id="K1U2R2"/>
<organism evidence="4">
    <name type="scientific">human gut metagenome</name>
    <dbReference type="NCBI Taxonomy" id="408170"/>
    <lineage>
        <taxon>unclassified sequences</taxon>
        <taxon>metagenomes</taxon>
        <taxon>organismal metagenomes</taxon>
    </lineage>
</organism>
<reference evidence="4" key="1">
    <citation type="journal article" date="2013" name="Environ. Microbiol.">
        <title>Microbiota from the distal guts of lean and obese adolescents exhibit partial functional redundancy besides clear differences in community structure.</title>
        <authorList>
            <person name="Ferrer M."/>
            <person name="Ruiz A."/>
            <person name="Lanza F."/>
            <person name="Haange S.B."/>
            <person name="Oberbach A."/>
            <person name="Till H."/>
            <person name="Bargiela R."/>
            <person name="Campoy C."/>
            <person name="Segura M.T."/>
            <person name="Richter M."/>
            <person name="von Bergen M."/>
            <person name="Seifert J."/>
            <person name="Suarez A."/>
        </authorList>
    </citation>
    <scope>NUCLEOTIDE SEQUENCE</scope>
</reference>
<feature type="non-terminal residue" evidence="4">
    <location>
        <position position="1"/>
    </location>
</feature>
<dbReference type="InterPro" id="IPR024455">
    <property type="entry name" value="Phage_capsid"/>
</dbReference>
<proteinExistence type="predicted"/>
<feature type="non-terminal residue" evidence="4">
    <location>
        <position position="191"/>
    </location>
</feature>
<accession>K1U2R2</accession>
<evidence type="ECO:0000259" key="3">
    <source>
        <dbReference type="Pfam" id="PF05065"/>
    </source>
</evidence>
<protein>
    <submittedName>
        <fullName evidence="4">Phage major capsid protein, family</fullName>
    </submittedName>
</protein>
<dbReference type="Gene3D" id="3.30.2400.10">
    <property type="entry name" value="Major capsid protein gp5"/>
    <property type="match status" value="1"/>
</dbReference>
<comment type="caution">
    <text evidence="4">The sequence shown here is derived from an EMBL/GenBank/DDBJ whole genome shotgun (WGS) entry which is preliminary data.</text>
</comment>
<dbReference type="NCBIfam" id="TIGR01554">
    <property type="entry name" value="major_cap_HK97"/>
    <property type="match status" value="1"/>
</dbReference>
<dbReference type="GO" id="GO:0044423">
    <property type="term" value="C:virion component"/>
    <property type="evidence" value="ECO:0007669"/>
    <property type="project" value="UniProtKB-KW"/>
</dbReference>
<dbReference type="EMBL" id="AJWY01004347">
    <property type="protein sequence ID" value="EKC72640.1"/>
    <property type="molecule type" value="Genomic_DNA"/>
</dbReference>
<name>K1U2R2_9ZZZZ</name>
<dbReference type="Pfam" id="PF05065">
    <property type="entry name" value="Phage_capsid"/>
    <property type="match status" value="1"/>
</dbReference>
<evidence type="ECO:0000256" key="1">
    <source>
        <dbReference type="ARBA" id="ARBA00004328"/>
    </source>
</evidence>
<comment type="subcellular location">
    <subcellularLocation>
        <location evidence="1">Virion</location>
    </subcellularLocation>
</comment>
<feature type="domain" description="Phage capsid-like C-terminal" evidence="3">
    <location>
        <begin position="6"/>
        <end position="184"/>
    </location>
</feature>
<evidence type="ECO:0000313" key="4">
    <source>
        <dbReference type="EMBL" id="EKC72640.1"/>
    </source>
</evidence>
<evidence type="ECO:0000256" key="2">
    <source>
        <dbReference type="ARBA" id="ARBA00022844"/>
    </source>
</evidence>
<keyword evidence="2" id="KW-0946">Virion</keyword>
<dbReference type="InterPro" id="IPR054612">
    <property type="entry name" value="Phage_capsid-like_C"/>
</dbReference>